<dbReference type="Proteomes" id="UP000066284">
    <property type="component" value="Chromosome 1"/>
</dbReference>
<sequence>MMFATDGPSIPGNLPIWSLFFARQPEPDLEFTEEELEQTSNIRSPSPLKTPPKKPGKSPLMWVLLLVLIGGGAYVAMEPNLVMDVVGPFLNDTPEPAPPVARKPASPAAGHSAPSVQPAPPTGSAVPSASDRPTETADSASSSPASPQTNLPPIPTPATQPNGTTAPSAAEAVPSATDSAPPLFEEGQRVALLPNPDAPREKVALSRDAAGTTRGPAVPPGTVFTILDGELQDSGWVYYVRSDYGTTGWLQEKQLRAKP</sequence>
<evidence type="ECO:0000256" key="1">
    <source>
        <dbReference type="SAM" id="MobiDB-lite"/>
    </source>
</evidence>
<name>A0A0S4KSG1_9BACT</name>
<feature type="compositionally biased region" description="Low complexity" evidence="1">
    <location>
        <begin position="104"/>
        <end position="115"/>
    </location>
</feature>
<accession>A0A0S4KSG1</accession>
<dbReference type="RefSeq" id="WP_062484985.1">
    <property type="nucleotide sequence ID" value="NZ_LN885086.1"/>
</dbReference>
<proteinExistence type="predicted"/>
<reference evidence="3" key="1">
    <citation type="submission" date="2015-09" db="EMBL/GenBank/DDBJ databases">
        <authorList>
            <person name="Daims H."/>
        </authorList>
    </citation>
    <scope>NUCLEOTIDE SEQUENCE [LARGE SCALE GENOMIC DNA]</scope>
</reference>
<gene>
    <name evidence="2" type="ORF">NITINOP_1993</name>
</gene>
<protein>
    <submittedName>
        <fullName evidence="2">Uncharacterized protein</fullName>
    </submittedName>
</protein>
<feature type="region of interest" description="Disordered" evidence="1">
    <location>
        <begin position="32"/>
        <end position="56"/>
    </location>
</feature>
<dbReference type="STRING" id="1715989.NITINOP_1993"/>
<dbReference type="KEGG" id="nio:NITINOP_1993"/>
<dbReference type="EMBL" id="LN885086">
    <property type="protein sequence ID" value="CUQ66965.1"/>
    <property type="molecule type" value="Genomic_DNA"/>
</dbReference>
<feature type="region of interest" description="Disordered" evidence="1">
    <location>
        <begin position="96"/>
        <end position="216"/>
    </location>
</feature>
<organism evidence="2 3">
    <name type="scientific">Candidatus Nitrospira inopinata</name>
    <dbReference type="NCBI Taxonomy" id="1715989"/>
    <lineage>
        <taxon>Bacteria</taxon>
        <taxon>Pseudomonadati</taxon>
        <taxon>Nitrospirota</taxon>
        <taxon>Nitrospiria</taxon>
        <taxon>Nitrospirales</taxon>
        <taxon>Nitrospiraceae</taxon>
        <taxon>Nitrospira</taxon>
    </lineage>
</organism>
<dbReference type="AlphaFoldDB" id="A0A0S4KSG1"/>
<dbReference type="OrthoDB" id="9814805at2"/>
<evidence type="ECO:0000313" key="3">
    <source>
        <dbReference type="Proteomes" id="UP000066284"/>
    </source>
</evidence>
<evidence type="ECO:0000313" key="2">
    <source>
        <dbReference type="EMBL" id="CUQ66965.1"/>
    </source>
</evidence>
<keyword evidence="3" id="KW-1185">Reference proteome</keyword>